<organism evidence="2">
    <name type="scientific">Jonesiaceae bacterium BS-20</name>
    <dbReference type="NCBI Taxonomy" id="3120821"/>
    <lineage>
        <taxon>Bacteria</taxon>
        <taxon>Bacillati</taxon>
        <taxon>Actinomycetota</taxon>
        <taxon>Actinomycetes</taxon>
        <taxon>Micrococcales</taxon>
        <taxon>Jonesiaceae</taxon>
    </lineage>
</organism>
<dbReference type="Pfam" id="PF01547">
    <property type="entry name" value="SBP_bac_1"/>
    <property type="match status" value="1"/>
</dbReference>
<dbReference type="AlphaFoldDB" id="A0AAU7DT98"/>
<evidence type="ECO:0000256" key="1">
    <source>
        <dbReference type="SAM" id="SignalP"/>
    </source>
</evidence>
<dbReference type="EMBL" id="CP146203">
    <property type="protein sequence ID" value="XBH20909.1"/>
    <property type="molecule type" value="Genomic_DNA"/>
</dbReference>
<gene>
    <name evidence="2" type="ORF">V5R04_11855</name>
</gene>
<evidence type="ECO:0000313" key="2">
    <source>
        <dbReference type="EMBL" id="XBH20909.1"/>
    </source>
</evidence>
<reference evidence="2" key="1">
    <citation type="submission" date="2024-02" db="EMBL/GenBank/DDBJ databases">
        <title>Tomenella chthoni gen. nov. sp. nov., a member of the family Jonesiaceae isolated from bat guano.</title>
        <authorList>
            <person name="Miller S.L."/>
            <person name="King J."/>
            <person name="Sankaranarayanan K."/>
            <person name="Lawson P.A."/>
        </authorList>
    </citation>
    <scope>NUCLEOTIDE SEQUENCE</scope>
    <source>
        <strain evidence="2">BS-20</strain>
    </source>
</reference>
<dbReference type="Gene3D" id="3.40.190.10">
    <property type="entry name" value="Periplasmic binding protein-like II"/>
    <property type="match status" value="2"/>
</dbReference>
<dbReference type="PANTHER" id="PTHR43649:SF12">
    <property type="entry name" value="DIACETYLCHITOBIOSE BINDING PROTEIN DASA"/>
    <property type="match status" value="1"/>
</dbReference>
<dbReference type="SUPFAM" id="SSF53850">
    <property type="entry name" value="Periplasmic binding protein-like II"/>
    <property type="match status" value="1"/>
</dbReference>
<proteinExistence type="predicted"/>
<feature type="chain" id="PRO_5043358108" evidence="1">
    <location>
        <begin position="24"/>
        <end position="443"/>
    </location>
</feature>
<accession>A0AAU7DT98</accession>
<keyword evidence="1" id="KW-0732">Signal</keyword>
<dbReference type="PROSITE" id="PS51257">
    <property type="entry name" value="PROKAR_LIPOPROTEIN"/>
    <property type="match status" value="1"/>
</dbReference>
<dbReference type="InterPro" id="IPR006059">
    <property type="entry name" value="SBP"/>
</dbReference>
<name>A0AAU7DT98_9MICO</name>
<protein>
    <submittedName>
        <fullName evidence="2">Extracellular solute-binding protein</fullName>
    </submittedName>
</protein>
<feature type="signal peptide" evidence="1">
    <location>
        <begin position="1"/>
        <end position="23"/>
    </location>
</feature>
<dbReference type="InterPro" id="IPR050490">
    <property type="entry name" value="Bact_solute-bd_prot1"/>
</dbReference>
<sequence>MFNSRSRKRAFMAAGLTLPLFLAACSGGGSNDGSSEPGAEKPAGEQVTLTMLADNAENQVLMTEAVIADFEAKNPDIKINFETRPGGGDGDNIVKTRLATGEMTDLFQYNSGSLFQQINPSEYVLPITGEPFLDAVNESFFPTVSVGDEIFGVPHAATLMAGGVMYSTSIYEELGLEIPLTWDDFIANSEKVKESGKTGIIQTYADTWTSQLFVLGDFHNVLANDPDFPDNYTANKINFSDSPYAIRGFEHLQEAFEKELLNRDFAAATYDQGLLMLANGEGAHYPILTFAIGALTEEQLENVGFFALPGDDAAKNGMTSWMPDGLYISKDTKHPDEAKRFLEYMTTVESCSTRDQAIGSAGPYLIDGCELPDSAPKAAKDMATYVDAGTLSPALEFLSPVKGPSLEQITVEVGSGIATAVDGAKRYDEDVKKQAQQLGLEGW</sequence>
<dbReference type="PANTHER" id="PTHR43649">
    <property type="entry name" value="ARABINOSE-BINDING PROTEIN-RELATED"/>
    <property type="match status" value="1"/>
</dbReference>